<keyword evidence="3 5" id="KW-0067">ATP-binding</keyword>
<evidence type="ECO:0000256" key="2">
    <source>
        <dbReference type="ARBA" id="ARBA00022741"/>
    </source>
</evidence>
<dbReference type="PROSITE" id="PS50893">
    <property type="entry name" value="ABC_TRANSPORTER_2"/>
    <property type="match status" value="1"/>
</dbReference>
<dbReference type="Proteomes" id="UP000017805">
    <property type="component" value="Chromosome"/>
</dbReference>
<dbReference type="HOGENOM" id="CLU_000604_1_2_9"/>
<name>U5L5C4_9BACI</name>
<evidence type="ECO:0000313" key="5">
    <source>
        <dbReference type="EMBL" id="AGX02528.1"/>
    </source>
</evidence>
<dbReference type="Pfam" id="PF00005">
    <property type="entry name" value="ABC_tran"/>
    <property type="match status" value="1"/>
</dbReference>
<evidence type="ECO:0000256" key="1">
    <source>
        <dbReference type="ARBA" id="ARBA00022448"/>
    </source>
</evidence>
<dbReference type="AlphaFoldDB" id="U5L5C4"/>
<dbReference type="KEGG" id="bif:N288_02820"/>
<dbReference type="PROSITE" id="PS00211">
    <property type="entry name" value="ABC_TRANSPORTER_1"/>
    <property type="match status" value="1"/>
</dbReference>
<protein>
    <submittedName>
        <fullName evidence="5">ABC transporter ATP-binding protein</fullName>
    </submittedName>
</protein>
<dbReference type="InterPro" id="IPR003593">
    <property type="entry name" value="AAA+_ATPase"/>
</dbReference>
<keyword evidence="6" id="KW-1185">Reference proteome</keyword>
<accession>U5L5C4</accession>
<keyword evidence="2" id="KW-0547">Nucleotide-binding</keyword>
<dbReference type="PATRIC" id="fig|1367477.3.peg.508"/>
<dbReference type="EMBL" id="CP006643">
    <property type="protein sequence ID" value="AGX02528.1"/>
    <property type="molecule type" value="Genomic_DNA"/>
</dbReference>
<dbReference type="Gene3D" id="3.40.50.300">
    <property type="entry name" value="P-loop containing nucleotide triphosphate hydrolases"/>
    <property type="match status" value="1"/>
</dbReference>
<evidence type="ECO:0000256" key="3">
    <source>
        <dbReference type="ARBA" id="ARBA00022840"/>
    </source>
</evidence>
<gene>
    <name evidence="5" type="ORF">N288_02820</name>
</gene>
<dbReference type="InterPro" id="IPR003439">
    <property type="entry name" value="ABC_transporter-like_ATP-bd"/>
</dbReference>
<organism evidence="5 6">
    <name type="scientific">Bacillus infantis NRRL B-14911</name>
    <dbReference type="NCBI Taxonomy" id="1367477"/>
    <lineage>
        <taxon>Bacteria</taxon>
        <taxon>Bacillati</taxon>
        <taxon>Bacillota</taxon>
        <taxon>Bacilli</taxon>
        <taxon>Bacillales</taxon>
        <taxon>Bacillaceae</taxon>
        <taxon>Bacillus</taxon>
    </lineage>
</organism>
<evidence type="ECO:0000259" key="4">
    <source>
        <dbReference type="PROSITE" id="PS50893"/>
    </source>
</evidence>
<dbReference type="RefSeq" id="WP_022543319.1">
    <property type="nucleotide sequence ID" value="NC_022524.1"/>
</dbReference>
<dbReference type="CDD" id="cd03230">
    <property type="entry name" value="ABC_DR_subfamily_A"/>
    <property type="match status" value="1"/>
</dbReference>
<proteinExistence type="predicted"/>
<dbReference type="PANTHER" id="PTHR42711">
    <property type="entry name" value="ABC TRANSPORTER ATP-BINDING PROTEIN"/>
    <property type="match status" value="1"/>
</dbReference>
<sequence>MSMQQAVVFENVVKAFGSFRALDGLNLKVNAGEVTALLGPNGAGKTTAVGLMLNMLKPSSGRIEIFGREPKSKELREMTGALLQETKPADGLRTGEILQLFRSYYKNPLSYERLLDLSGLHKEEKRKATALSGGQRRRLAFAQALAGNPSLIILDEPTVGMDVESRFRFWEVISALANDGKTILLTTHYLEEADAVSDQICVMAEGRLVASGTPQALKARVSSRTVSFRSSQELDLNLLNGLPGVERAEKSGNAYSLYARETDELLRNIITSGWEIRDVQVSSGSLEAAFRQLTDIQDQHSENKEGA</sequence>
<dbReference type="STRING" id="1367477.N288_02820"/>
<reference evidence="5 6" key="1">
    <citation type="submission" date="2013-07" db="EMBL/GenBank/DDBJ databases">
        <title>Complete genome sequence of Bacillus infantis NRRL B-14911 that has potential to induce cardiac disease by antigenic mimicry.</title>
        <authorList>
            <person name="Massilamany C."/>
            <person name="Smith T.P.L."/>
            <person name="Loy J.D."/>
            <person name="Barletta R."/>
            <person name="Reddy J."/>
        </authorList>
    </citation>
    <scope>NUCLEOTIDE SEQUENCE [LARGE SCALE GENOMIC DNA]</scope>
    <source>
        <strain evidence="5 6">NRRL B-14911</strain>
    </source>
</reference>
<dbReference type="SUPFAM" id="SSF52540">
    <property type="entry name" value="P-loop containing nucleoside triphosphate hydrolases"/>
    <property type="match status" value="1"/>
</dbReference>
<dbReference type="InterPro" id="IPR050763">
    <property type="entry name" value="ABC_transporter_ATP-binding"/>
</dbReference>
<dbReference type="InterPro" id="IPR027417">
    <property type="entry name" value="P-loop_NTPase"/>
</dbReference>
<evidence type="ECO:0000313" key="6">
    <source>
        <dbReference type="Proteomes" id="UP000017805"/>
    </source>
</evidence>
<keyword evidence="1" id="KW-0813">Transport</keyword>
<dbReference type="InterPro" id="IPR017871">
    <property type="entry name" value="ABC_transporter-like_CS"/>
</dbReference>
<feature type="domain" description="ABC transporter" evidence="4">
    <location>
        <begin position="7"/>
        <end position="230"/>
    </location>
</feature>
<dbReference type="SMART" id="SM00382">
    <property type="entry name" value="AAA"/>
    <property type="match status" value="1"/>
</dbReference>
<dbReference type="GO" id="GO:0005524">
    <property type="term" value="F:ATP binding"/>
    <property type="evidence" value="ECO:0007669"/>
    <property type="project" value="UniProtKB-KW"/>
</dbReference>
<dbReference type="GO" id="GO:0016887">
    <property type="term" value="F:ATP hydrolysis activity"/>
    <property type="evidence" value="ECO:0007669"/>
    <property type="project" value="InterPro"/>
</dbReference>
<dbReference type="PANTHER" id="PTHR42711:SF17">
    <property type="entry name" value="ABC TRANSPORTER ATP-BINDING PROTEIN"/>
    <property type="match status" value="1"/>
</dbReference>